<sequence>MTQSNILWLSSAAEQQCKDTKLNLTRLDAMKAARHLIMDNIIQMPNKSATDLKIADEDVKPFIHITGCYDNFSPWFCKVGVFTNEHFDVIVSKFNFIKSDANFWGVVLKHYEHSPSGVIEIIEAVDKILDADEKTALKLRIKQLAKEPKYYMKELACWNEALNEVQNVDAAVGVNLRGFEIEAEEFSKIFVDFMEVSSTFKNRKRYLHKLSREEMLRRVNNELTNYMLTLGNKANDDVDGADNGKLKDCKVTNLKSVKCLRHDGFEPYLQLHAELVESGRQSIANLLLFVARKASKCTRGYDKLDDDTYLDENGNFKVSMLPMDAIPADHNKSPEPQIPDNTEEPEKSDDSDDSEKSSDSDDDSDVENPYMEETQLVKDLRKSTRKGEKRIARKRKSNDNKNGPPPKRR</sequence>
<dbReference type="WBParaSite" id="PSU_v2.g2892.t1">
    <property type="protein sequence ID" value="PSU_v2.g2892.t1"/>
    <property type="gene ID" value="PSU_v2.g2892"/>
</dbReference>
<protein>
    <submittedName>
        <fullName evidence="3">Uncharacterized protein</fullName>
    </submittedName>
</protein>
<feature type="compositionally biased region" description="Acidic residues" evidence="1">
    <location>
        <begin position="341"/>
        <end position="353"/>
    </location>
</feature>
<name>A0A914YSA2_9BILA</name>
<accession>A0A914YSA2</accession>
<evidence type="ECO:0000256" key="1">
    <source>
        <dbReference type="SAM" id="MobiDB-lite"/>
    </source>
</evidence>
<organism evidence="2 3">
    <name type="scientific">Panagrolaimus superbus</name>
    <dbReference type="NCBI Taxonomy" id="310955"/>
    <lineage>
        <taxon>Eukaryota</taxon>
        <taxon>Metazoa</taxon>
        <taxon>Ecdysozoa</taxon>
        <taxon>Nematoda</taxon>
        <taxon>Chromadorea</taxon>
        <taxon>Rhabditida</taxon>
        <taxon>Tylenchina</taxon>
        <taxon>Panagrolaimomorpha</taxon>
        <taxon>Panagrolaimoidea</taxon>
        <taxon>Panagrolaimidae</taxon>
        <taxon>Panagrolaimus</taxon>
    </lineage>
</organism>
<dbReference type="AlphaFoldDB" id="A0A914YSA2"/>
<proteinExistence type="predicted"/>
<dbReference type="Proteomes" id="UP000887577">
    <property type="component" value="Unplaced"/>
</dbReference>
<keyword evidence="2" id="KW-1185">Reference proteome</keyword>
<feature type="compositionally biased region" description="Basic and acidic residues" evidence="1">
    <location>
        <begin position="375"/>
        <end position="390"/>
    </location>
</feature>
<feature type="region of interest" description="Disordered" evidence="1">
    <location>
        <begin position="325"/>
        <end position="409"/>
    </location>
</feature>
<evidence type="ECO:0000313" key="3">
    <source>
        <dbReference type="WBParaSite" id="PSU_v2.g2892.t1"/>
    </source>
</evidence>
<reference evidence="3" key="1">
    <citation type="submission" date="2022-11" db="UniProtKB">
        <authorList>
            <consortium name="WormBaseParasite"/>
        </authorList>
    </citation>
    <scope>IDENTIFICATION</scope>
</reference>
<evidence type="ECO:0000313" key="2">
    <source>
        <dbReference type="Proteomes" id="UP000887577"/>
    </source>
</evidence>